<sequence length="1185" mass="137891">MRKSKVFSGRTKNENCSHVNNATNDDINSSENFQAQKIKYYRDQRKSSNQKSSPHKNENSSSPKQYDSFWNQEFNPALTSFLQNISKESHQEIETLNEVVQELKKLKNRTTENDSFKSSSNNFIEQFNSQFNVSTSSIDEVLDIIERIRSSRNNSPVKQLPENPKEKGNQELKNQTNKNNKMKQQTKISNSPQSYKSSSSSRPTKKTSKPSNRNNESNYSSNVSSYYQSYKSSPISSSNSPSKTNTSRNTTPSYSPQSSKSQLPSSPNNYSGNSDSNDEFSVLKERIEFLEKEKSHLTSEVSKYKKQFNVMKKENETQSNKIEVLSNKLSKMNESRKKLMKAYDGIEKLIKEQVQSTEEISKQRDLLSSLLQKQNLVCKTLESKYEKIVQEQTIEKLTKNHKIEINPIVPKPFQQYDNSLLNNLCQTMVDNLPMEIADEIEKIRLNQSQPIQSRITNAIVCICKNIKSSYQENEKVASKVEKLKGKLDKAKSNNTNAFKLLENELVFLQKLTESSELQNTVFFKPELRTSLTLDANSRNELMHRCINVHRFIDENIGFYTQEQTSNLTKSFDQKINTDSVFDLYNLNNFESKMRSFLSYIEKEDNPVVYDVFFAQSIMNDILQKHVSGLQSQLQFYLHQNQLQQHQIAEQTDFTKTINELNEIIQNLQRKEYKMQQRISKVFPETSNKDLCQLIKMILNLYQKQKDELSEVPEIIESKISDIKTYYESQLGKLNEKQDGMRTLIVKQKEEIEKLTFESNKNKVIKKEFERSKNNINNLQKINSELTQTVNSLREQYGKQFSQFKSKLQNQLESIINYKKLNEKDQKTIVHLIQEKESMKNKMKKNNQCFEAATIKLKNIIDHLQKQVSQLEDEAGEMKSEMTRIVSQNKEYKSTNNQLKQDNETLRVAKRSLEIKLNTTHQTFEKEKFDNEIQMKAKLTTCQNEFDSKIKEEKEKNAEQVKFLYDTAARYLDLDGFKDSENINPHTVIKSLAHLIDNLKNQQDQFFSVVSDVKQVQQILNLDDDSLIAGKVTSMNHELIEVKDRLKYTEDKLSQVEKQYNKLSSKKDSLQNSATSLNQWETWARRIHGVASQTVCTTFSPNQLRYSLEEMILSSIQQRTLLYRINILREEKKTFVRFPKTLLTERVRAVPTLRAVMSVCFGVRRIQRVSGCIPLGFDQVPIQKKL</sequence>
<dbReference type="Proteomes" id="UP000179807">
    <property type="component" value="Unassembled WGS sequence"/>
</dbReference>
<proteinExistence type="predicted"/>
<feature type="compositionally biased region" description="Polar residues" evidence="2">
    <location>
        <begin position="59"/>
        <end position="68"/>
    </location>
</feature>
<feature type="coiled-coil region" evidence="1">
    <location>
        <begin position="1038"/>
        <end position="1072"/>
    </location>
</feature>
<protein>
    <submittedName>
        <fullName evidence="3">Uncharacterized protein</fullName>
    </submittedName>
</protein>
<keyword evidence="1" id="KW-0175">Coiled coil</keyword>
<organism evidence="3 4">
    <name type="scientific">Tritrichomonas foetus</name>
    <dbReference type="NCBI Taxonomy" id="1144522"/>
    <lineage>
        <taxon>Eukaryota</taxon>
        <taxon>Metamonada</taxon>
        <taxon>Parabasalia</taxon>
        <taxon>Tritrichomonadida</taxon>
        <taxon>Tritrichomonadidae</taxon>
        <taxon>Tritrichomonas</taxon>
    </lineage>
</organism>
<evidence type="ECO:0000313" key="4">
    <source>
        <dbReference type="Proteomes" id="UP000179807"/>
    </source>
</evidence>
<feature type="compositionally biased region" description="Low complexity" evidence="2">
    <location>
        <begin position="173"/>
        <end position="202"/>
    </location>
</feature>
<feature type="coiled-coil region" evidence="1">
    <location>
        <begin position="832"/>
        <end position="915"/>
    </location>
</feature>
<gene>
    <name evidence="3" type="ORF">TRFO_23180</name>
</gene>
<dbReference type="RefSeq" id="XP_068361488.1">
    <property type="nucleotide sequence ID" value="XM_068503006.1"/>
</dbReference>
<dbReference type="GeneID" id="94837710"/>
<evidence type="ECO:0000256" key="1">
    <source>
        <dbReference type="SAM" id="Coils"/>
    </source>
</evidence>
<feature type="compositionally biased region" description="Low complexity" evidence="2">
    <location>
        <begin position="209"/>
        <end position="267"/>
    </location>
</feature>
<name>A0A1J4KBR3_9EUKA</name>
<feature type="coiled-coil region" evidence="1">
    <location>
        <begin position="650"/>
        <end position="677"/>
    </location>
</feature>
<feature type="region of interest" description="Disordered" evidence="2">
    <location>
        <begin position="1"/>
        <end position="68"/>
    </location>
</feature>
<feature type="region of interest" description="Disordered" evidence="2">
    <location>
        <begin position="153"/>
        <end position="278"/>
    </location>
</feature>
<accession>A0A1J4KBR3</accession>
<keyword evidence="4" id="KW-1185">Reference proteome</keyword>
<reference evidence="3" key="1">
    <citation type="submission" date="2016-10" db="EMBL/GenBank/DDBJ databases">
        <authorList>
            <person name="Benchimol M."/>
            <person name="Almeida L.G."/>
            <person name="Vasconcelos A.T."/>
            <person name="Perreira-Neves A."/>
            <person name="Rosa I.A."/>
            <person name="Tasca T."/>
            <person name="Bogo M.R."/>
            <person name="de Souza W."/>
        </authorList>
    </citation>
    <scope>NUCLEOTIDE SEQUENCE [LARGE SCALE GENOMIC DNA]</scope>
    <source>
        <strain evidence="3">K</strain>
    </source>
</reference>
<dbReference type="PANTHER" id="PTHR23159:SF31">
    <property type="entry name" value="CENTROSOME-ASSOCIATED PROTEIN CEP250 ISOFORM X1"/>
    <property type="match status" value="1"/>
</dbReference>
<dbReference type="AlphaFoldDB" id="A0A1J4KBR3"/>
<feature type="coiled-coil region" evidence="1">
    <location>
        <begin position="761"/>
        <end position="795"/>
    </location>
</feature>
<dbReference type="PANTHER" id="PTHR23159">
    <property type="entry name" value="CENTROSOMAL PROTEIN 2"/>
    <property type="match status" value="1"/>
</dbReference>
<evidence type="ECO:0000256" key="2">
    <source>
        <dbReference type="SAM" id="MobiDB-lite"/>
    </source>
</evidence>
<dbReference type="EMBL" id="MLAK01000670">
    <property type="protein sequence ID" value="OHT08352.1"/>
    <property type="molecule type" value="Genomic_DNA"/>
</dbReference>
<feature type="compositionally biased region" description="Polar residues" evidence="2">
    <location>
        <begin position="14"/>
        <end position="35"/>
    </location>
</feature>
<dbReference type="VEuPathDB" id="TrichDB:TRFO_23180"/>
<evidence type="ECO:0000313" key="3">
    <source>
        <dbReference type="EMBL" id="OHT08352.1"/>
    </source>
</evidence>
<comment type="caution">
    <text evidence="3">The sequence shown here is derived from an EMBL/GenBank/DDBJ whole genome shotgun (WGS) entry which is preliminary data.</text>
</comment>
<feature type="coiled-coil region" evidence="1">
    <location>
        <begin position="86"/>
        <end position="113"/>
    </location>
</feature>